<organism evidence="1 2">
    <name type="scientific">Cetraspora pellucida</name>
    <dbReference type="NCBI Taxonomy" id="1433469"/>
    <lineage>
        <taxon>Eukaryota</taxon>
        <taxon>Fungi</taxon>
        <taxon>Fungi incertae sedis</taxon>
        <taxon>Mucoromycota</taxon>
        <taxon>Glomeromycotina</taxon>
        <taxon>Glomeromycetes</taxon>
        <taxon>Diversisporales</taxon>
        <taxon>Gigasporaceae</taxon>
        <taxon>Cetraspora</taxon>
    </lineage>
</organism>
<dbReference type="Proteomes" id="UP000789366">
    <property type="component" value="Unassembled WGS sequence"/>
</dbReference>
<name>A0ACA9KS92_9GLOM</name>
<gene>
    <name evidence="1" type="ORF">SPELUC_LOCUS2535</name>
</gene>
<proteinExistence type="predicted"/>
<reference evidence="1" key="1">
    <citation type="submission" date="2021-06" db="EMBL/GenBank/DDBJ databases">
        <authorList>
            <person name="Kallberg Y."/>
            <person name="Tangrot J."/>
            <person name="Rosling A."/>
        </authorList>
    </citation>
    <scope>NUCLEOTIDE SEQUENCE</scope>
    <source>
        <strain evidence="1">28 12/20/2015</strain>
    </source>
</reference>
<evidence type="ECO:0000313" key="2">
    <source>
        <dbReference type="Proteomes" id="UP000789366"/>
    </source>
</evidence>
<protein>
    <submittedName>
        <fullName evidence="1">2356_t:CDS:1</fullName>
    </submittedName>
</protein>
<keyword evidence="2" id="KW-1185">Reference proteome</keyword>
<accession>A0ACA9KS92</accession>
<comment type="caution">
    <text evidence="1">The sequence shown here is derived from an EMBL/GenBank/DDBJ whole genome shotgun (WGS) entry which is preliminary data.</text>
</comment>
<sequence length="760" mass="87595">MVYICICPECNGKKVDRRTWNNHFDFYMSDNPAPTTSKFSEDITNKSCELFLEDFQQDPPIVLDNIETSLGSSFISENIEILQPDSTSIFEYTEQDQNFDLNFNNCTKGSSHRKINKFVDNIDLTQLGLSNNIIIESDEDKDCISIEYDDENTEYKTNLLATNFPIHIELDPNDTSCLLLTAPIIIQWIVLWILLFKRMITLAKISTEILFNFLYCILNYIDSNYFTAFPKSNYRVSKLFGLDQDFIKFYICPNCHKLFWTQEYVNEFCQSSCTCGAELKKPVCTSKGKILHKPIKIYPYNSIISHLKKILLLPEIEEALESCYKHSLLPNNLLSDVYDVGLIPGPHEPSVTENSNYIEPIVYELDKLWNGVIIKTSKYPNGRLFRDALILIACDTPAARKISGFAGHSFKNRCYKCTKKFPTFLSNHSKSGKINFSGFNQEYSLIDPMHNLYLETAQYITKLWTTIKINNKPLISKKDLEIIQNIINCNPSPYDITNWVLVYSTLAIRNLLPENHRKYWQDFVCANALWAQKVINISEIEKAHEFIYQFCIAIEKIFGVEFITLNMHMHIHLKECLLDYGPVYEIWCFAYERMNDKLLVIPTSNRDITIEVMAVIYEEITINIVASTLLKKFSDSINCLFKIFYNSISLEGTLAKYLIPVQDVLNLYNISTKILEQNITGAESFSGKFLKPTYFSHLDNITNQYLAQFYNKIYTKNQQTLPFTASCDYISSSNSIFVLSAIERAGIICIGDEKFGSISS</sequence>
<dbReference type="EMBL" id="CAJVPW010001718">
    <property type="protein sequence ID" value="CAG8490466.1"/>
    <property type="molecule type" value="Genomic_DNA"/>
</dbReference>
<evidence type="ECO:0000313" key="1">
    <source>
        <dbReference type="EMBL" id="CAG8490466.1"/>
    </source>
</evidence>